<evidence type="ECO:0000313" key="3">
    <source>
        <dbReference type="Proteomes" id="UP000740926"/>
    </source>
</evidence>
<comment type="caution">
    <text evidence="2">The sequence shown here is derived from an EMBL/GenBank/DDBJ whole genome shotgun (WGS) entry which is preliminary data.</text>
</comment>
<sequence length="167" mass="17976">MIREVAMDSNTAQQSAETENWFTRGVDGNSPSVSARIAARDARRFEAWVERRRARDARELLEEEAILSDNDSIIGGPDGEVMQDHILEARSSLGQSGIQGSIAADNGEAGVPSPAAIRSIGRPRSERRSVGRPRAVAPSVSNHPGSGRRSVGRPRAGNRSVGRPRRG</sequence>
<feature type="compositionally biased region" description="Polar residues" evidence="1">
    <location>
        <begin position="8"/>
        <end position="21"/>
    </location>
</feature>
<feature type="region of interest" description="Disordered" evidence="1">
    <location>
        <begin position="1"/>
        <end position="32"/>
    </location>
</feature>
<proteinExistence type="predicted"/>
<feature type="region of interest" description="Disordered" evidence="1">
    <location>
        <begin position="98"/>
        <end position="167"/>
    </location>
</feature>
<reference evidence="2 3" key="1">
    <citation type="journal article" date="2020" name="Microb. Genom.">
        <title>Genetic diversity of clinical and environmental Mucorales isolates obtained from an investigation of mucormycosis cases among solid organ transplant recipients.</title>
        <authorList>
            <person name="Nguyen M.H."/>
            <person name="Kaul D."/>
            <person name="Muto C."/>
            <person name="Cheng S.J."/>
            <person name="Richter R.A."/>
            <person name="Bruno V.M."/>
            <person name="Liu G."/>
            <person name="Beyhan S."/>
            <person name="Sundermann A.J."/>
            <person name="Mounaud S."/>
            <person name="Pasculle A.W."/>
            <person name="Nierman W.C."/>
            <person name="Driscoll E."/>
            <person name="Cumbie R."/>
            <person name="Clancy C.J."/>
            <person name="Dupont C.L."/>
        </authorList>
    </citation>
    <scope>NUCLEOTIDE SEQUENCE [LARGE SCALE GENOMIC DNA]</scope>
    <source>
        <strain evidence="2 3">GL24</strain>
    </source>
</reference>
<evidence type="ECO:0000256" key="1">
    <source>
        <dbReference type="SAM" id="MobiDB-lite"/>
    </source>
</evidence>
<dbReference type="AlphaFoldDB" id="A0A9P7C4V1"/>
<feature type="compositionally biased region" description="Low complexity" evidence="1">
    <location>
        <begin position="144"/>
        <end position="157"/>
    </location>
</feature>
<accession>A0A9P7C4V1</accession>
<gene>
    <name evidence="2" type="ORF">G6F50_015055</name>
</gene>
<dbReference type="EMBL" id="JAANIU010007877">
    <property type="protein sequence ID" value="KAG1536470.1"/>
    <property type="molecule type" value="Genomic_DNA"/>
</dbReference>
<dbReference type="Proteomes" id="UP000740926">
    <property type="component" value="Unassembled WGS sequence"/>
</dbReference>
<evidence type="ECO:0000313" key="2">
    <source>
        <dbReference type="EMBL" id="KAG1536470.1"/>
    </source>
</evidence>
<protein>
    <submittedName>
        <fullName evidence="2">Uncharacterized protein</fullName>
    </submittedName>
</protein>
<keyword evidence="3" id="KW-1185">Reference proteome</keyword>
<organism evidence="2 3">
    <name type="scientific">Rhizopus delemar</name>
    <dbReference type="NCBI Taxonomy" id="936053"/>
    <lineage>
        <taxon>Eukaryota</taxon>
        <taxon>Fungi</taxon>
        <taxon>Fungi incertae sedis</taxon>
        <taxon>Mucoromycota</taxon>
        <taxon>Mucoromycotina</taxon>
        <taxon>Mucoromycetes</taxon>
        <taxon>Mucorales</taxon>
        <taxon>Mucorineae</taxon>
        <taxon>Rhizopodaceae</taxon>
        <taxon>Rhizopus</taxon>
    </lineage>
</organism>
<name>A0A9P7C4V1_9FUNG</name>